<dbReference type="Gene3D" id="3.30.230.120">
    <property type="match status" value="1"/>
</dbReference>
<dbReference type="AlphaFoldDB" id="A0A383CBR5"/>
<protein>
    <recommendedName>
        <fullName evidence="2">Kinase</fullName>
    </recommendedName>
</protein>
<feature type="non-terminal residue" evidence="1">
    <location>
        <position position="30"/>
    </location>
</feature>
<proteinExistence type="predicted"/>
<evidence type="ECO:0008006" key="2">
    <source>
        <dbReference type="Google" id="ProtNLM"/>
    </source>
</evidence>
<gene>
    <name evidence="1" type="ORF">METZ01_LOCUS482506</name>
</gene>
<organism evidence="1">
    <name type="scientific">marine metagenome</name>
    <dbReference type="NCBI Taxonomy" id="408172"/>
    <lineage>
        <taxon>unclassified sequences</taxon>
        <taxon>metagenomes</taxon>
        <taxon>ecological metagenomes</taxon>
    </lineage>
</organism>
<dbReference type="EMBL" id="UINC01207533">
    <property type="protein sequence ID" value="SVE29652.1"/>
    <property type="molecule type" value="Genomic_DNA"/>
</dbReference>
<evidence type="ECO:0000313" key="1">
    <source>
        <dbReference type="EMBL" id="SVE29652.1"/>
    </source>
</evidence>
<name>A0A383CBR5_9ZZZZ</name>
<reference evidence="1" key="1">
    <citation type="submission" date="2018-05" db="EMBL/GenBank/DDBJ databases">
        <authorList>
            <person name="Lanie J.A."/>
            <person name="Ng W.-L."/>
            <person name="Kazmierczak K.M."/>
            <person name="Andrzejewski T.M."/>
            <person name="Davidsen T.M."/>
            <person name="Wayne K.J."/>
            <person name="Tettelin H."/>
            <person name="Glass J.I."/>
            <person name="Rusch D."/>
            <person name="Podicherti R."/>
            <person name="Tsui H.-C.T."/>
            <person name="Winkler M.E."/>
        </authorList>
    </citation>
    <scope>NUCLEOTIDE SEQUENCE</scope>
</reference>
<accession>A0A383CBR5</accession>
<sequence length="30" mass="3323">MIISKTPFRISLFGGGTDYPSWYRDNGGSV</sequence>